<accession>A0A4C1V382</accession>
<feature type="chain" id="PRO_5020020778" description="Secreted protein" evidence="2">
    <location>
        <begin position="17"/>
        <end position="74"/>
    </location>
</feature>
<dbReference type="EMBL" id="BGZK01000271">
    <property type="protein sequence ID" value="GBP33241.1"/>
    <property type="molecule type" value="Genomic_DNA"/>
</dbReference>
<sequence length="74" mass="8293">MILMHALFFFSCLVLSERRGRQSTRRSPVLVDEPSLPAGGSDLEPVFPDAELALKSPRARCSSQEAEKLRFSEK</sequence>
<gene>
    <name evidence="3" type="ORF">EVAR_5194_1</name>
</gene>
<evidence type="ECO:0000256" key="1">
    <source>
        <dbReference type="SAM" id="MobiDB-lite"/>
    </source>
</evidence>
<feature type="region of interest" description="Disordered" evidence="1">
    <location>
        <begin position="18"/>
        <end position="41"/>
    </location>
</feature>
<evidence type="ECO:0008006" key="5">
    <source>
        <dbReference type="Google" id="ProtNLM"/>
    </source>
</evidence>
<keyword evidence="2" id="KW-0732">Signal</keyword>
<reference evidence="3 4" key="1">
    <citation type="journal article" date="2019" name="Commun. Biol.">
        <title>The bagworm genome reveals a unique fibroin gene that provides high tensile strength.</title>
        <authorList>
            <person name="Kono N."/>
            <person name="Nakamura H."/>
            <person name="Ohtoshi R."/>
            <person name="Tomita M."/>
            <person name="Numata K."/>
            <person name="Arakawa K."/>
        </authorList>
    </citation>
    <scope>NUCLEOTIDE SEQUENCE [LARGE SCALE GENOMIC DNA]</scope>
</reference>
<protein>
    <recommendedName>
        <fullName evidence="5">Secreted protein</fullName>
    </recommendedName>
</protein>
<keyword evidence="4" id="KW-1185">Reference proteome</keyword>
<evidence type="ECO:0000256" key="2">
    <source>
        <dbReference type="SAM" id="SignalP"/>
    </source>
</evidence>
<dbReference type="Proteomes" id="UP000299102">
    <property type="component" value="Unassembled WGS sequence"/>
</dbReference>
<feature type="signal peptide" evidence="2">
    <location>
        <begin position="1"/>
        <end position="16"/>
    </location>
</feature>
<proteinExistence type="predicted"/>
<evidence type="ECO:0000313" key="4">
    <source>
        <dbReference type="Proteomes" id="UP000299102"/>
    </source>
</evidence>
<organism evidence="3 4">
    <name type="scientific">Eumeta variegata</name>
    <name type="common">Bagworm moth</name>
    <name type="synonym">Eumeta japonica</name>
    <dbReference type="NCBI Taxonomy" id="151549"/>
    <lineage>
        <taxon>Eukaryota</taxon>
        <taxon>Metazoa</taxon>
        <taxon>Ecdysozoa</taxon>
        <taxon>Arthropoda</taxon>
        <taxon>Hexapoda</taxon>
        <taxon>Insecta</taxon>
        <taxon>Pterygota</taxon>
        <taxon>Neoptera</taxon>
        <taxon>Endopterygota</taxon>
        <taxon>Lepidoptera</taxon>
        <taxon>Glossata</taxon>
        <taxon>Ditrysia</taxon>
        <taxon>Tineoidea</taxon>
        <taxon>Psychidae</taxon>
        <taxon>Oiketicinae</taxon>
        <taxon>Eumeta</taxon>
    </lineage>
</organism>
<evidence type="ECO:0000313" key="3">
    <source>
        <dbReference type="EMBL" id="GBP33241.1"/>
    </source>
</evidence>
<name>A0A4C1V382_EUMVA</name>
<comment type="caution">
    <text evidence="3">The sequence shown here is derived from an EMBL/GenBank/DDBJ whole genome shotgun (WGS) entry which is preliminary data.</text>
</comment>
<dbReference type="AlphaFoldDB" id="A0A4C1V382"/>